<reference evidence="1" key="1">
    <citation type="submission" date="2024-09" db="EMBL/GenBank/DDBJ databases">
        <title>Black Yeasts Isolated from many extreme environments.</title>
        <authorList>
            <person name="Coleine C."/>
            <person name="Stajich J.E."/>
            <person name="Selbmann L."/>
        </authorList>
    </citation>
    <scope>NUCLEOTIDE SEQUENCE</scope>
    <source>
        <strain evidence="1">CCFEE 5737</strain>
    </source>
</reference>
<keyword evidence="2" id="KW-1185">Reference proteome</keyword>
<proteinExistence type="predicted"/>
<feature type="non-terminal residue" evidence="1">
    <location>
        <position position="1"/>
    </location>
</feature>
<protein>
    <submittedName>
        <fullName evidence="1">Uncharacterized protein</fullName>
    </submittedName>
</protein>
<name>A0ACC3D5V0_9PEZI</name>
<dbReference type="Proteomes" id="UP001186974">
    <property type="component" value="Unassembled WGS sequence"/>
</dbReference>
<evidence type="ECO:0000313" key="1">
    <source>
        <dbReference type="EMBL" id="KAK3062322.1"/>
    </source>
</evidence>
<accession>A0ACC3D5V0</accession>
<dbReference type="EMBL" id="JAWDJW010007345">
    <property type="protein sequence ID" value="KAK3062322.1"/>
    <property type="molecule type" value="Genomic_DNA"/>
</dbReference>
<gene>
    <name evidence="1" type="ORF">LTS18_004356</name>
</gene>
<organism evidence="1 2">
    <name type="scientific">Coniosporium uncinatum</name>
    <dbReference type="NCBI Taxonomy" id="93489"/>
    <lineage>
        <taxon>Eukaryota</taxon>
        <taxon>Fungi</taxon>
        <taxon>Dikarya</taxon>
        <taxon>Ascomycota</taxon>
        <taxon>Pezizomycotina</taxon>
        <taxon>Dothideomycetes</taxon>
        <taxon>Dothideomycetes incertae sedis</taxon>
        <taxon>Coniosporium</taxon>
    </lineage>
</organism>
<sequence>NILNPDSITNWEKKARKIERGTVQPFDVEAWQANQDRLEEATDLRKERREAKWLRKGLLKTEDQGDDSPDELATDARKSFFRSQPLRQRANNLAGFVVDDEEDEPFRSPLERRVVQDSESEYDECANDSGLDVSLAKASSKETLQKTTRRKKVKIVVAENSASPETSNVSGTATSPGVNKNIPIASPQTPSTSKIGKSTAKQSAPKPALARSATVPIPKTGQSSAASADRATLATAPTSSSVTGVRALKSASKKPSVAEAFKISYEPKQKARRSCYIISNRTLDPAGKKFMTLSERRRYQKAGRDYLPPPNPGGEDLYNPKTMEMTVRRNSVPEISSRESSLFCAEDTVSPSREADAAPLAELEQTRSSTADPGLSPAALNLGSFNPSKAQRFPLIPDTNRSVNEAGKVPFTCYRWSASRCHEDDSDCHFLHRETDQIAPLELDMQREGSGTWKFKLPPLICWYWYNWGPCTASLVACRGAHWNTGLVAAKAGRDGQQPVPLDDPATIPWWVEKLNREIPASWPPPGESSVSAVTRKAPTTTRDDICEYLHYDCGAVAQPPAGFERRDTGQSTSSSDPQAQLPPPNTYVAPTASMTTSTAPTADMYDGLHISLIPPPPPPPPPPPAPPVENLTEETAALALSPKVGESSTARMFRALFNIDAEKMFKGETRVLLKRNVLLIFNPDLHALEIEIATNWLHSVGATVYHAGIPGTLEHFYGKIKNGVLIFHPNMTDFAKIPRLNYFMRTKKEYSIYQLGCDPEETTSAGTEIYSLVPLFPFGFVTFVTDDLFHHYPADAIALLRGIQLRNAAEKGKASAQGWRVFTRPGIKAFLEALMDIADDQQQMRIKLYLEYCRMVPLKLESRVFGDPSGTPGPDAPVFSPSTTGAPEFASWYEKAPRAATAWAVELFAGWAQKQARSWGRFFVVGGTEGEGEREGWREKWQHLAVMDGEKFKKSWVGSLDLS</sequence>
<evidence type="ECO:0000313" key="2">
    <source>
        <dbReference type="Proteomes" id="UP001186974"/>
    </source>
</evidence>
<comment type="caution">
    <text evidence="1">The sequence shown here is derived from an EMBL/GenBank/DDBJ whole genome shotgun (WGS) entry which is preliminary data.</text>
</comment>